<dbReference type="Gene3D" id="2.120.10.30">
    <property type="entry name" value="TolB, C-terminal domain"/>
    <property type="match status" value="1"/>
</dbReference>
<dbReference type="Pfam" id="PF00326">
    <property type="entry name" value="Peptidase_S9"/>
    <property type="match status" value="1"/>
</dbReference>
<dbReference type="EC" id="3.4.14.12" evidence="3"/>
<evidence type="ECO:0000313" key="3">
    <source>
        <dbReference type="EMBL" id="PRQ06778.1"/>
    </source>
</evidence>
<gene>
    <name evidence="3" type="primary">ptpA_3</name>
    <name evidence="3" type="ORF">ENSA7_35030</name>
</gene>
<comment type="caution">
    <text evidence="3">The sequence shown here is derived from an EMBL/GenBank/DDBJ whole genome shotgun (WGS) entry which is preliminary data.</text>
</comment>
<dbReference type="InterPro" id="IPR029058">
    <property type="entry name" value="AB_hydrolase_fold"/>
</dbReference>
<sequence length="793" mass="86287">MSIIDAAPTPSVSLASDGRTMVLADYPAQPGLEVLAEPMQALAGERINPRTNERRRTSFFEQLTLVDVATGEHREVTGLPPRPQLSTPDWSPDGRHLAFTHTSEDHVELWIADVETAAARRLIDAPLNGCLDDGLAWLSGSERLLVSLVPATRGAAPIGGDVAQGPWVDETSGRAATNRTYQDLLKTELDDALFTHYFASELAIVTLAGAVTKLGSGDTAIGVFTDRDPAPDAQWLLVERLVPPYSRVVPHYRFGHSVELWSLTEPNAAPIVLDTQPAAEEVPIQGVPTGPRGFSWQPLAAASLIFVEALDGGDPRAEAEHRDRLMRLTAPFAGKSASDAQEFTRLVHRYAGTSWLQQPGRYLIKEYDRDRKWLTTHLRELPGDGQAPDPGRVLFDRSVHDSYADPGDPVRVNLPDDTWVVRIEGEGEAAVMFLDGSGATPQGDRPFLDRLALAPDSAPERLFESPSDTWASFVGFAGDTASAVLRREGPGDPPDWFREPLAGGESVALTQLPHPHPGLDGIHKQLLDYRRADGVPLSATLYLPPGYDPEAGERLPLVIWAYPVEYVDADTAGQVRAAPTRFTRLGGVSATMFLTQGYAVLFAAMPVVGDPETMNDTLLEQLELSAQAAIDAAVAQGVADRDRVGIGGHSYGAFMVANLLAHTDLFKAGIARSGAYNRSLTPFGFQSERRDLWEATDAYVRVSPLFSAASLDEPILMIHGEIDDNSGTFPIQTQRLFHALQGLGGTARMVILPHEAHGYRARESVLHTLYESFRWFDMHVKHPPPSTPKAPSK</sequence>
<evidence type="ECO:0000313" key="4">
    <source>
        <dbReference type="Proteomes" id="UP000238823"/>
    </source>
</evidence>
<dbReference type="EMBL" id="PVNL01000068">
    <property type="protein sequence ID" value="PRQ06778.1"/>
    <property type="molecule type" value="Genomic_DNA"/>
</dbReference>
<keyword evidence="1 3" id="KW-0378">Hydrolase</keyword>
<evidence type="ECO:0000259" key="2">
    <source>
        <dbReference type="Pfam" id="PF00326"/>
    </source>
</evidence>
<dbReference type="PANTHER" id="PTHR42776:SF28">
    <property type="entry name" value="GLUTAMYL ENDOPEPTIDASE, CHLOROPLASTIC-RELATED"/>
    <property type="match status" value="1"/>
</dbReference>
<reference evidence="3 4" key="1">
    <citation type="submission" date="2018-03" db="EMBL/GenBank/DDBJ databases">
        <title>Draft Genome Sequences of the Obligatory Marine Myxobacteria Enhygromyxa salina SWB007.</title>
        <authorList>
            <person name="Poehlein A."/>
            <person name="Moghaddam J.A."/>
            <person name="Harms H."/>
            <person name="Alanjari M."/>
            <person name="Koenig G.M."/>
            <person name="Daniel R."/>
            <person name="Schaeberle T.F."/>
        </authorList>
    </citation>
    <scope>NUCLEOTIDE SEQUENCE [LARGE SCALE GENOMIC DNA]</scope>
    <source>
        <strain evidence="3 4">SWB007</strain>
    </source>
</reference>
<dbReference type="Proteomes" id="UP000238823">
    <property type="component" value="Unassembled WGS sequence"/>
</dbReference>
<protein>
    <submittedName>
        <fullName evidence="3">Prolyl tripeptidyl peptidase</fullName>
        <ecNumber evidence="3">3.4.14.12</ecNumber>
    </submittedName>
</protein>
<proteinExistence type="predicted"/>
<accession>A0A2S9YNX3</accession>
<feature type="domain" description="Peptidase S9 prolyl oligopeptidase catalytic" evidence="2">
    <location>
        <begin position="628"/>
        <end position="781"/>
    </location>
</feature>
<dbReference type="GO" id="GO:0004252">
    <property type="term" value="F:serine-type endopeptidase activity"/>
    <property type="evidence" value="ECO:0007669"/>
    <property type="project" value="TreeGrafter"/>
</dbReference>
<dbReference type="GO" id="GO:0006508">
    <property type="term" value="P:proteolysis"/>
    <property type="evidence" value="ECO:0007669"/>
    <property type="project" value="InterPro"/>
</dbReference>
<dbReference type="InterPro" id="IPR011042">
    <property type="entry name" value="6-blade_b-propeller_TolB-like"/>
</dbReference>
<dbReference type="AlphaFoldDB" id="A0A2S9YNX3"/>
<evidence type="ECO:0000256" key="1">
    <source>
        <dbReference type="ARBA" id="ARBA00022801"/>
    </source>
</evidence>
<dbReference type="PANTHER" id="PTHR42776">
    <property type="entry name" value="SERINE PEPTIDASE S9 FAMILY MEMBER"/>
    <property type="match status" value="1"/>
</dbReference>
<dbReference type="SUPFAM" id="SSF53474">
    <property type="entry name" value="alpha/beta-Hydrolases"/>
    <property type="match status" value="1"/>
</dbReference>
<name>A0A2S9YNX3_9BACT</name>
<dbReference type="InterPro" id="IPR001375">
    <property type="entry name" value="Peptidase_S9_cat"/>
</dbReference>
<dbReference type="SUPFAM" id="SSF82171">
    <property type="entry name" value="DPP6 N-terminal domain-like"/>
    <property type="match status" value="1"/>
</dbReference>
<dbReference type="Gene3D" id="3.40.50.1820">
    <property type="entry name" value="alpha/beta hydrolase"/>
    <property type="match status" value="1"/>
</dbReference>
<organism evidence="3 4">
    <name type="scientific">Enhygromyxa salina</name>
    <dbReference type="NCBI Taxonomy" id="215803"/>
    <lineage>
        <taxon>Bacteria</taxon>
        <taxon>Pseudomonadati</taxon>
        <taxon>Myxococcota</taxon>
        <taxon>Polyangia</taxon>
        <taxon>Nannocystales</taxon>
        <taxon>Nannocystaceae</taxon>
        <taxon>Enhygromyxa</taxon>
    </lineage>
</organism>